<evidence type="ECO:0000256" key="1">
    <source>
        <dbReference type="SAM" id="SignalP"/>
    </source>
</evidence>
<keyword evidence="1" id="KW-0732">Signal</keyword>
<organism evidence="2">
    <name type="scientific">Conus distans</name>
    <name type="common">Distant cone</name>
    <dbReference type="NCBI Taxonomy" id="72281"/>
    <lineage>
        <taxon>Eukaryota</taxon>
        <taxon>Metazoa</taxon>
        <taxon>Spiralia</taxon>
        <taxon>Lophotrochozoa</taxon>
        <taxon>Mollusca</taxon>
        <taxon>Gastropoda</taxon>
        <taxon>Caenogastropoda</taxon>
        <taxon>Neogastropoda</taxon>
        <taxon>Conoidea</taxon>
        <taxon>Conidae</taxon>
        <taxon>Conus</taxon>
        <taxon>Fraterconus</taxon>
    </lineage>
</organism>
<dbReference type="EMBL" id="JX018177">
    <property type="protein sequence ID" value="AGE10529.1"/>
    <property type="molecule type" value="mRNA"/>
</dbReference>
<protein>
    <submittedName>
        <fullName evidence="2">Conotoxin Di6.12</fullName>
    </submittedName>
</protein>
<feature type="chain" id="PRO_5004101737" evidence="1">
    <location>
        <begin position="21"/>
        <end position="71"/>
    </location>
</feature>
<sequence>MSGLGFMVLTFLLLVSMATSKQDGRVRRRMLHTRLVEGACTSPSNCPTGQECCPDKLDEPEGSCANSCPFY</sequence>
<dbReference type="AlphaFoldDB" id="M9PMU8"/>
<evidence type="ECO:0000313" key="2">
    <source>
        <dbReference type="EMBL" id="AGE10529.1"/>
    </source>
</evidence>
<name>M9PMU8_CONDI</name>
<reference evidence="2" key="1">
    <citation type="submission" date="2012-05" db="EMBL/GenBank/DDBJ databases">
        <authorList>
            <person name="Wu C."/>
            <person name="Liu Z."/>
            <person name="Dai Q."/>
        </authorList>
    </citation>
    <scope>NUCLEOTIDE SEQUENCE</scope>
</reference>
<proteinExistence type="evidence at transcript level"/>
<accession>M9PMU8</accession>
<feature type="signal peptide" evidence="1">
    <location>
        <begin position="1"/>
        <end position="20"/>
    </location>
</feature>